<reference evidence="3" key="1">
    <citation type="submission" date="2022-05" db="EMBL/GenBank/DDBJ databases">
        <authorList>
            <person name="Jo J.-H."/>
            <person name="Im W.-T."/>
        </authorList>
    </citation>
    <scope>NUCLEOTIDE SEQUENCE</scope>
    <source>
        <strain evidence="3">SE220</strain>
    </source>
</reference>
<dbReference type="SUPFAM" id="SSF51905">
    <property type="entry name" value="FAD/NAD(P)-binding domain"/>
    <property type="match status" value="1"/>
</dbReference>
<proteinExistence type="predicted"/>
<comment type="caution">
    <text evidence="3">The sequence shown here is derived from an EMBL/GenBank/DDBJ whole genome shotgun (WGS) entry which is preliminary data.</text>
</comment>
<gene>
    <name evidence="3" type="ORF">LZ538_10680</name>
</gene>
<keyword evidence="1" id="KW-0560">Oxidoreductase</keyword>
<keyword evidence="4" id="KW-1185">Reference proteome</keyword>
<organism evidence="3 4">
    <name type="scientific">Sphingomonas hankyongi</name>
    <dbReference type="NCBI Taxonomy" id="2908209"/>
    <lineage>
        <taxon>Bacteria</taxon>
        <taxon>Pseudomonadati</taxon>
        <taxon>Pseudomonadota</taxon>
        <taxon>Alphaproteobacteria</taxon>
        <taxon>Sphingomonadales</taxon>
        <taxon>Sphingomonadaceae</taxon>
        <taxon>Sphingomonas</taxon>
    </lineage>
</organism>
<evidence type="ECO:0000313" key="3">
    <source>
        <dbReference type="EMBL" id="MCL6730513.1"/>
    </source>
</evidence>
<dbReference type="PRINTS" id="PR00420">
    <property type="entry name" value="RNGMNOXGNASE"/>
</dbReference>
<dbReference type="NCBIfam" id="NF004834">
    <property type="entry name" value="PRK06185.1-3"/>
    <property type="match status" value="1"/>
</dbReference>
<evidence type="ECO:0000313" key="4">
    <source>
        <dbReference type="Proteomes" id="UP001165342"/>
    </source>
</evidence>
<dbReference type="Pfam" id="PF01494">
    <property type="entry name" value="FAD_binding_3"/>
    <property type="match status" value="1"/>
</dbReference>
<dbReference type="PANTHER" id="PTHR43476:SF5">
    <property type="entry name" value="FAD-DEPENDENT MONOOXYGENASE"/>
    <property type="match status" value="1"/>
</dbReference>
<dbReference type="RefSeq" id="WP_249831994.1">
    <property type="nucleotide sequence ID" value="NZ_JAMGBE010000003.1"/>
</dbReference>
<evidence type="ECO:0000256" key="1">
    <source>
        <dbReference type="ARBA" id="ARBA00023002"/>
    </source>
</evidence>
<dbReference type="InterPro" id="IPR002938">
    <property type="entry name" value="FAD-bd"/>
</dbReference>
<sequence>MTSDLDLIVVGGGPAGVMAGLLFARAGCKVQILEKHADFFRDFRGDTVHPSTMEILDQLGMLERFLARPHDRVDRAELRIAGREWTIGDLSHLHTAAPFIAMMPQWDFLDFLRGEAAAFPTFDLQMSAPVTAFVESGGRVTGVRLGDGSERKAKLTIAADGRSSIARNLLPLADLGAPMDVFWFRVGKKERAQGALRGNVERGRLLVMIDRGDYWQCAFLIPKGAAEAYQARGIDAIREEVAAAAPPDLDLADLDEITDLHLLTVKLDRLTQWWRPGLLAIGDAAHAMSPIGGIGINLAIQDAVAAANALAVPLRRGDDIDPLLHKVQDRRMLPTQIIQAGQKAAQDRVIGRLLQGGEPIRQAPMLIRMLNRFPMLRRIPGRIIGLGFRRERVRSPLDSVRGE</sequence>
<dbReference type="Proteomes" id="UP001165342">
    <property type="component" value="Unassembled WGS sequence"/>
</dbReference>
<dbReference type="InterPro" id="IPR036188">
    <property type="entry name" value="FAD/NAD-bd_sf"/>
</dbReference>
<dbReference type="EMBL" id="JAMGBE010000003">
    <property type="protein sequence ID" value="MCL6730513.1"/>
    <property type="molecule type" value="Genomic_DNA"/>
</dbReference>
<dbReference type="PANTHER" id="PTHR43476">
    <property type="entry name" value="3-(3-HYDROXY-PHENYL)PROPIONATE/3-HYDROXYCINNAMIC ACID HYDROXYLASE"/>
    <property type="match status" value="1"/>
</dbReference>
<dbReference type="Gene3D" id="3.50.50.60">
    <property type="entry name" value="FAD/NAD(P)-binding domain"/>
    <property type="match status" value="2"/>
</dbReference>
<evidence type="ECO:0000259" key="2">
    <source>
        <dbReference type="Pfam" id="PF01494"/>
    </source>
</evidence>
<accession>A0ABT0S4G4</accession>
<dbReference type="InterPro" id="IPR050631">
    <property type="entry name" value="PheA/TfdB_FAD_monoxygenase"/>
</dbReference>
<feature type="domain" description="FAD-binding" evidence="2">
    <location>
        <begin position="5"/>
        <end position="336"/>
    </location>
</feature>
<name>A0ABT0S4G4_9SPHN</name>
<protein>
    <submittedName>
        <fullName evidence="3">FAD-dependent oxidoreductase</fullName>
    </submittedName>
</protein>